<dbReference type="Proteomes" id="UP000467700">
    <property type="component" value="Unassembled WGS sequence"/>
</dbReference>
<reference evidence="1 2" key="1">
    <citation type="submission" date="2020-01" db="EMBL/GenBank/DDBJ databases">
        <authorList>
            <person name="Gupta K D."/>
        </authorList>
    </citation>
    <scope>NUCLEOTIDE SEQUENCE [LARGE SCALE GENOMIC DNA]</scope>
</reference>
<evidence type="ECO:0000313" key="2">
    <source>
        <dbReference type="Proteomes" id="UP000467700"/>
    </source>
</evidence>
<name>A0A8S0XX04_CYCAE</name>
<accession>A0A8S0XX04</accession>
<evidence type="ECO:0000313" key="1">
    <source>
        <dbReference type="EMBL" id="CAA7267381.1"/>
    </source>
</evidence>
<dbReference type="OrthoDB" id="3254233at2759"/>
<protein>
    <submittedName>
        <fullName evidence="1">Uncharacterized protein</fullName>
    </submittedName>
</protein>
<organism evidence="1 2">
    <name type="scientific">Cyclocybe aegerita</name>
    <name type="common">Black poplar mushroom</name>
    <name type="synonym">Agrocybe aegerita</name>
    <dbReference type="NCBI Taxonomy" id="1973307"/>
    <lineage>
        <taxon>Eukaryota</taxon>
        <taxon>Fungi</taxon>
        <taxon>Dikarya</taxon>
        <taxon>Basidiomycota</taxon>
        <taxon>Agaricomycotina</taxon>
        <taxon>Agaricomycetes</taxon>
        <taxon>Agaricomycetidae</taxon>
        <taxon>Agaricales</taxon>
        <taxon>Agaricineae</taxon>
        <taxon>Bolbitiaceae</taxon>
        <taxon>Cyclocybe</taxon>
    </lineage>
</organism>
<gene>
    <name evidence="1" type="ORF">AAE3_LOCUS9647</name>
</gene>
<proteinExistence type="predicted"/>
<keyword evidence="2" id="KW-1185">Reference proteome</keyword>
<sequence length="176" mass="19818">MSVRPAETKAMESQNVLPITSLLLCGKQLRYLCYNVWDPESDLLLTTAEWTESAISLPQSPASALNDLIVAKTIHDNPHLFKIVSPINVNVFESYLSDYPNQPFVQSVITDLWEGFWPWADTCKTGYPTTNNCSKALPKDDGKAAFLRNQLKMELKKERFSPLFGKDLLPAMAHTL</sequence>
<dbReference type="AlphaFoldDB" id="A0A8S0XX04"/>
<dbReference type="EMBL" id="CACVBS010000059">
    <property type="protein sequence ID" value="CAA7267381.1"/>
    <property type="molecule type" value="Genomic_DNA"/>
</dbReference>
<comment type="caution">
    <text evidence="1">The sequence shown here is derived from an EMBL/GenBank/DDBJ whole genome shotgun (WGS) entry which is preliminary data.</text>
</comment>